<organism evidence="2 3">
    <name type="scientific">Aureobasidium melanogenum (strain CBS 110374)</name>
    <name type="common">Aureobasidium pullulans var. melanogenum</name>
    <dbReference type="NCBI Taxonomy" id="1043003"/>
    <lineage>
        <taxon>Eukaryota</taxon>
        <taxon>Fungi</taxon>
        <taxon>Dikarya</taxon>
        <taxon>Ascomycota</taxon>
        <taxon>Pezizomycotina</taxon>
        <taxon>Dothideomycetes</taxon>
        <taxon>Dothideomycetidae</taxon>
        <taxon>Dothideales</taxon>
        <taxon>Saccotheciaceae</taxon>
        <taxon>Aureobasidium</taxon>
    </lineage>
</organism>
<dbReference type="RefSeq" id="XP_040876622.1">
    <property type="nucleotide sequence ID" value="XM_041023025.1"/>
</dbReference>
<proteinExistence type="predicted"/>
<gene>
    <name evidence="2" type="ORF">M437DRAFT_56284</name>
</gene>
<evidence type="ECO:0000313" key="3">
    <source>
        <dbReference type="Proteomes" id="UP000030672"/>
    </source>
</evidence>
<dbReference type="AlphaFoldDB" id="A0A074VKH9"/>
<dbReference type="GO" id="GO:0005524">
    <property type="term" value="F:ATP binding"/>
    <property type="evidence" value="ECO:0007669"/>
    <property type="project" value="InterPro"/>
</dbReference>
<dbReference type="GO" id="GO:0004672">
    <property type="term" value="F:protein kinase activity"/>
    <property type="evidence" value="ECO:0007669"/>
    <property type="project" value="InterPro"/>
</dbReference>
<dbReference type="InterPro" id="IPR011009">
    <property type="entry name" value="Kinase-like_dom_sf"/>
</dbReference>
<evidence type="ECO:0000313" key="2">
    <source>
        <dbReference type="EMBL" id="KEQ59599.1"/>
    </source>
</evidence>
<feature type="domain" description="Protein kinase" evidence="1">
    <location>
        <begin position="116"/>
        <end position="399"/>
    </location>
</feature>
<dbReference type="EMBL" id="KL584847">
    <property type="protein sequence ID" value="KEQ59599.1"/>
    <property type="molecule type" value="Genomic_DNA"/>
</dbReference>
<dbReference type="SUPFAM" id="SSF56112">
    <property type="entry name" value="Protein kinase-like (PK-like)"/>
    <property type="match status" value="1"/>
</dbReference>
<keyword evidence="3" id="KW-1185">Reference proteome</keyword>
<evidence type="ECO:0000259" key="1">
    <source>
        <dbReference type="PROSITE" id="PS50011"/>
    </source>
</evidence>
<accession>A0A074VKH9</accession>
<dbReference type="PROSITE" id="PS50011">
    <property type="entry name" value="PROTEIN_KINASE_DOM"/>
    <property type="match status" value="1"/>
</dbReference>
<protein>
    <recommendedName>
        <fullName evidence="1">Protein kinase domain-containing protein</fullName>
    </recommendedName>
</protein>
<dbReference type="InterPro" id="IPR000719">
    <property type="entry name" value="Prot_kinase_dom"/>
</dbReference>
<name>A0A074VKH9_AURM1</name>
<dbReference type="Proteomes" id="UP000030672">
    <property type="component" value="Unassembled WGS sequence"/>
</dbReference>
<dbReference type="HOGENOM" id="CLU_037663_0_0_1"/>
<reference evidence="2 3" key="1">
    <citation type="journal article" date="2014" name="BMC Genomics">
        <title>Genome sequencing of four Aureobasidium pullulans varieties: biotechnological potential, stress tolerance, and description of new species.</title>
        <authorList>
            <person name="Gostin Ar C."/>
            <person name="Ohm R.A."/>
            <person name="Kogej T."/>
            <person name="Sonjak S."/>
            <person name="Turk M."/>
            <person name="Zajc J."/>
            <person name="Zalar P."/>
            <person name="Grube M."/>
            <person name="Sun H."/>
            <person name="Han J."/>
            <person name="Sharma A."/>
            <person name="Chiniquy J."/>
            <person name="Ngan C.Y."/>
            <person name="Lipzen A."/>
            <person name="Barry K."/>
            <person name="Grigoriev I.V."/>
            <person name="Gunde-Cimerman N."/>
        </authorList>
    </citation>
    <scope>NUCLEOTIDE SEQUENCE [LARGE SCALE GENOMIC DNA]</scope>
    <source>
        <strain evidence="2 3">CBS 110374</strain>
    </source>
</reference>
<sequence length="399" mass="46181">MIDPKYRFWVDCSSTNHVNDDITVMDFDQRRHYRIRGPSSFLRLDHEREGVDAIEVLKRYMNELDPAVHTINVDATGALVSTSSDPEEDPQEAIFYPSLLDAPSLQDCCMIEMAKLTELDRIMPGVDLVNYEDDDGTTKKVVFKNTPIMQYRHRRWREIIMLHGLPAHPNLVPLDRIVVDDTTSQHILGFTVPYLPAPSLDKDHTQLFRLDWLHELTSLVDYLNLELRIANQDIAPRNLICLEQAPTGSQLKMIDFEYATAMGLPWHVEEFNDVKGVIFTLYEIITLDNSYRKVHPSKQNPDLVMNLEGWPCRRELDAEVEDFRLHLKEWVTSRRALSPSTPTPPPFPEMPKPRPVMYDLYTKETVQMDMPQMSRANAQKYGNYIISWQRPPSTKPSAT</sequence>
<dbReference type="GeneID" id="63916398"/>